<proteinExistence type="predicted"/>
<dbReference type="EMBL" id="AP012544">
    <property type="protein sequence ID" value="BAN75388.1"/>
    <property type="molecule type" value="Genomic_DNA"/>
</dbReference>
<dbReference type="Proteomes" id="UP000015560">
    <property type="component" value="Chromosome"/>
</dbReference>
<evidence type="ECO:0000313" key="1">
    <source>
        <dbReference type="EMBL" id="BAN75388.1"/>
    </source>
</evidence>
<accession>A0AAD1ARH9</accession>
<organism evidence="1 2">
    <name type="scientific">Lacticaseibacillus casei DSM 20011 = JCM 1134 = ATCC 393</name>
    <dbReference type="NCBI Taxonomy" id="1423732"/>
    <lineage>
        <taxon>Bacteria</taxon>
        <taxon>Bacillati</taxon>
        <taxon>Bacillota</taxon>
        <taxon>Bacilli</taxon>
        <taxon>Lactobacillales</taxon>
        <taxon>Lactobacillaceae</taxon>
        <taxon>Lacticaseibacillus</taxon>
    </lineage>
</organism>
<protein>
    <submittedName>
        <fullName evidence="1">Uncharacterized protein</fullName>
    </submittedName>
</protein>
<name>A0AAD1ARH9_LACCA</name>
<dbReference type="GeneID" id="45549492"/>
<sequence length="62" mass="7223">MMTSTLTIVGREVFIDDYNEEIDNDYRLDPDEILQDMVALMEESPESYQHLHIDSEQTLTTA</sequence>
<dbReference type="RefSeq" id="WP_225421667.1">
    <property type="nucleotide sequence ID" value="NZ_AP012544.1"/>
</dbReference>
<dbReference type="AlphaFoldDB" id="A0AAD1ARH9"/>
<gene>
    <name evidence="1" type="ORF">LBCZ_2220</name>
</gene>
<evidence type="ECO:0000313" key="2">
    <source>
        <dbReference type="Proteomes" id="UP000015560"/>
    </source>
</evidence>
<reference evidence="1 2" key="1">
    <citation type="journal article" date="2013" name="PLoS ONE">
        <title>Genomic Adaptation of the Lactobacillus casei Group.</title>
        <authorList>
            <person name="Toh H."/>
            <person name="Oshima K."/>
            <person name="Nakano A."/>
            <person name="Takahata M."/>
            <person name="Murakami M."/>
            <person name="Takaki T."/>
            <person name="Nishiyama H."/>
            <person name="Igimi S."/>
            <person name="Hattori M."/>
            <person name="Morita H."/>
        </authorList>
    </citation>
    <scope>NUCLEOTIDE SEQUENCE [LARGE SCALE GENOMIC DNA]</scope>
    <source>
        <strain evidence="1 2">ATCC 393</strain>
    </source>
</reference>